<organism evidence="2 3">
    <name type="scientific">Folsomia candida</name>
    <name type="common">Springtail</name>
    <dbReference type="NCBI Taxonomy" id="158441"/>
    <lineage>
        <taxon>Eukaryota</taxon>
        <taxon>Metazoa</taxon>
        <taxon>Ecdysozoa</taxon>
        <taxon>Arthropoda</taxon>
        <taxon>Hexapoda</taxon>
        <taxon>Collembola</taxon>
        <taxon>Entomobryomorpha</taxon>
        <taxon>Isotomoidea</taxon>
        <taxon>Isotomidae</taxon>
        <taxon>Proisotominae</taxon>
        <taxon>Folsomia</taxon>
    </lineage>
</organism>
<evidence type="ECO:0000313" key="3">
    <source>
        <dbReference type="Proteomes" id="UP000198287"/>
    </source>
</evidence>
<dbReference type="Proteomes" id="UP000198287">
    <property type="component" value="Unassembled WGS sequence"/>
</dbReference>
<reference evidence="2 3" key="1">
    <citation type="submission" date="2015-12" db="EMBL/GenBank/DDBJ databases">
        <title>The genome of Folsomia candida.</title>
        <authorList>
            <person name="Faddeeva A."/>
            <person name="Derks M.F."/>
            <person name="Anvar Y."/>
            <person name="Smit S."/>
            <person name="Van Straalen N."/>
            <person name="Roelofs D."/>
        </authorList>
    </citation>
    <scope>NUCLEOTIDE SEQUENCE [LARGE SCALE GENOMIC DNA]</scope>
    <source>
        <strain evidence="2 3">VU population</strain>
        <tissue evidence="2">Whole body</tissue>
    </source>
</reference>
<proteinExistence type="predicted"/>
<name>A0A226F6U8_FOLCA</name>
<evidence type="ECO:0000313" key="2">
    <source>
        <dbReference type="EMBL" id="OXA65178.1"/>
    </source>
</evidence>
<keyword evidence="1" id="KW-0472">Membrane</keyword>
<keyword evidence="3" id="KW-1185">Reference proteome</keyword>
<accession>A0A226F6U8</accession>
<sequence>MFPIKLQKYWVNSVALLLKYGNFVNSVPLKYSEIDGQFLAVKSLTSLSLMFTTLLVMTLDCTYRVWTIYSRPTQQTSIPDFLVEMTNVIGRSGTGIIGWELFLRRKRCSMFLNSVVKLDANLKRKFGTLHSSRYKSLARFIVIVAIVSALYPILGTLPQQIKDRHHPQYWGSQFIPRPVYDKPLVALLFILKFSHQGIPISTRLELFSSLKILNIFNNEMAAGILWPTFQNTLLALQVPSHVTLIRFLPNVQPSFVLMVETALGLTMIFQGRCITSGARMFSISNQFKKDVTQFGSRFEKKVAKSLNSLRVEVGSFYFFKMSTFTTFVQTNLDTTISLLLTI</sequence>
<feature type="transmembrane region" description="Helical" evidence="1">
    <location>
        <begin position="47"/>
        <end position="66"/>
    </location>
</feature>
<keyword evidence="1" id="KW-0812">Transmembrane</keyword>
<feature type="transmembrane region" description="Helical" evidence="1">
    <location>
        <begin position="137"/>
        <end position="154"/>
    </location>
</feature>
<keyword evidence="1" id="KW-1133">Transmembrane helix</keyword>
<protein>
    <submittedName>
        <fullName evidence="2">Uncharacterized protein</fullName>
    </submittedName>
</protein>
<gene>
    <name evidence="2" type="ORF">Fcan01_01134</name>
</gene>
<comment type="caution">
    <text evidence="2">The sequence shown here is derived from an EMBL/GenBank/DDBJ whole genome shotgun (WGS) entry which is preliminary data.</text>
</comment>
<evidence type="ECO:0000256" key="1">
    <source>
        <dbReference type="SAM" id="Phobius"/>
    </source>
</evidence>
<dbReference type="AlphaFoldDB" id="A0A226F6U8"/>
<dbReference type="EMBL" id="LNIX01000001">
    <property type="protein sequence ID" value="OXA65178.1"/>
    <property type="molecule type" value="Genomic_DNA"/>
</dbReference>